<reference evidence="1 2" key="1">
    <citation type="submission" date="2018-03" db="EMBL/GenBank/DDBJ databases">
        <title>The ancient ancestry and fast evolution of plastids.</title>
        <authorList>
            <person name="Moore K.R."/>
            <person name="Magnabosco C."/>
            <person name="Momper L."/>
            <person name="Gold D.A."/>
            <person name="Bosak T."/>
            <person name="Fournier G.P."/>
        </authorList>
    </citation>
    <scope>NUCLEOTIDE SEQUENCE [LARGE SCALE GENOMIC DNA]</scope>
    <source>
        <strain evidence="1 2">CCALA 016</strain>
    </source>
</reference>
<sequence length="168" mass="19073">MTKLETFPLSDECLEGFAKTMAKFFAPYEDKEPSAKTPRRISPEIAERLEIEIKVIDPLYTTDQKASCNDSCIKEMQDLMDKYFEEHKIPPETIAAFPSDKCLEELVGVISDFFMEYKIEPETVDSLEIVLKYQSETQEGIMAVRTGCIPGGPPYSPCPQFKTIGLIR</sequence>
<organism evidence="1 2">
    <name type="scientific">Aphanothece hegewaldii CCALA 016</name>
    <dbReference type="NCBI Taxonomy" id="2107694"/>
    <lineage>
        <taxon>Bacteria</taxon>
        <taxon>Bacillati</taxon>
        <taxon>Cyanobacteriota</taxon>
        <taxon>Cyanophyceae</taxon>
        <taxon>Oscillatoriophycideae</taxon>
        <taxon>Chroococcales</taxon>
        <taxon>Aphanothecaceae</taxon>
        <taxon>Aphanothece</taxon>
    </lineage>
</organism>
<name>A0A2T1M2M4_9CHRO</name>
<comment type="caution">
    <text evidence="1">The sequence shown here is derived from an EMBL/GenBank/DDBJ whole genome shotgun (WGS) entry which is preliminary data.</text>
</comment>
<dbReference type="AlphaFoldDB" id="A0A2T1M2M4"/>
<reference evidence="1 2" key="2">
    <citation type="submission" date="2018-03" db="EMBL/GenBank/DDBJ databases">
        <authorList>
            <person name="Keele B.F."/>
        </authorList>
    </citation>
    <scope>NUCLEOTIDE SEQUENCE [LARGE SCALE GENOMIC DNA]</scope>
    <source>
        <strain evidence="1 2">CCALA 016</strain>
    </source>
</reference>
<gene>
    <name evidence="1" type="ORF">C7H19_02805</name>
</gene>
<dbReference type="EMBL" id="PXOH01000002">
    <property type="protein sequence ID" value="PSF38999.1"/>
    <property type="molecule type" value="Genomic_DNA"/>
</dbReference>
<dbReference type="RefSeq" id="WP_106455365.1">
    <property type="nucleotide sequence ID" value="NZ_PXOH01000002.1"/>
</dbReference>
<protein>
    <submittedName>
        <fullName evidence="1">Uncharacterized protein</fullName>
    </submittedName>
</protein>
<keyword evidence="2" id="KW-1185">Reference proteome</keyword>
<evidence type="ECO:0000313" key="1">
    <source>
        <dbReference type="EMBL" id="PSF38999.1"/>
    </source>
</evidence>
<accession>A0A2T1M2M4</accession>
<proteinExistence type="predicted"/>
<dbReference type="Proteomes" id="UP000239001">
    <property type="component" value="Unassembled WGS sequence"/>
</dbReference>
<evidence type="ECO:0000313" key="2">
    <source>
        <dbReference type="Proteomes" id="UP000239001"/>
    </source>
</evidence>